<dbReference type="AlphaFoldDB" id="W4K4Q6"/>
<dbReference type="PANTHER" id="PTHR45624:SF12">
    <property type="entry name" value="MITOCHONDRIAL ORNITHINE TRANSPORTER 1"/>
    <property type="match status" value="1"/>
</dbReference>
<evidence type="ECO:0000313" key="12">
    <source>
        <dbReference type="EMBL" id="ETW80744.1"/>
    </source>
</evidence>
<feature type="transmembrane region" description="Helical" evidence="11">
    <location>
        <begin position="6"/>
        <end position="27"/>
    </location>
</feature>
<keyword evidence="7" id="KW-0496">Mitochondrion</keyword>
<comment type="similarity">
    <text evidence="2 10">Belongs to the mitochondrial carrier (TC 2.A.29) family.</text>
</comment>
<dbReference type="Proteomes" id="UP000030671">
    <property type="component" value="Unassembled WGS sequence"/>
</dbReference>
<comment type="subcellular location">
    <subcellularLocation>
        <location evidence="1">Mitochondrion membrane</location>
        <topology evidence="1">Multi-pass membrane protein</topology>
    </subcellularLocation>
</comment>
<reference evidence="12 13" key="1">
    <citation type="journal article" date="2012" name="New Phytol.">
        <title>Insight into trade-off between wood decay and parasitism from the genome of a fungal forest pathogen.</title>
        <authorList>
            <person name="Olson A."/>
            <person name="Aerts A."/>
            <person name="Asiegbu F."/>
            <person name="Belbahri L."/>
            <person name="Bouzid O."/>
            <person name="Broberg A."/>
            <person name="Canback B."/>
            <person name="Coutinho P.M."/>
            <person name="Cullen D."/>
            <person name="Dalman K."/>
            <person name="Deflorio G."/>
            <person name="van Diepen L.T."/>
            <person name="Dunand C."/>
            <person name="Duplessis S."/>
            <person name="Durling M."/>
            <person name="Gonthier P."/>
            <person name="Grimwood J."/>
            <person name="Fossdal C.G."/>
            <person name="Hansson D."/>
            <person name="Henrissat B."/>
            <person name="Hietala A."/>
            <person name="Himmelstrand K."/>
            <person name="Hoffmeister D."/>
            <person name="Hogberg N."/>
            <person name="James T.Y."/>
            <person name="Karlsson M."/>
            <person name="Kohler A."/>
            <person name="Kues U."/>
            <person name="Lee Y.H."/>
            <person name="Lin Y.C."/>
            <person name="Lind M."/>
            <person name="Lindquist E."/>
            <person name="Lombard V."/>
            <person name="Lucas S."/>
            <person name="Lunden K."/>
            <person name="Morin E."/>
            <person name="Murat C."/>
            <person name="Park J."/>
            <person name="Raffaello T."/>
            <person name="Rouze P."/>
            <person name="Salamov A."/>
            <person name="Schmutz J."/>
            <person name="Solheim H."/>
            <person name="Stahlberg J."/>
            <person name="Velez H."/>
            <person name="de Vries R.P."/>
            <person name="Wiebenga A."/>
            <person name="Woodward S."/>
            <person name="Yakovlev I."/>
            <person name="Garbelotto M."/>
            <person name="Martin F."/>
            <person name="Grigoriev I.V."/>
            <person name="Stenlid J."/>
        </authorList>
    </citation>
    <scope>NUCLEOTIDE SEQUENCE [LARGE SCALE GENOMIC DNA]</scope>
    <source>
        <strain evidence="12 13">TC 32-1</strain>
    </source>
</reference>
<dbReference type="PANTHER" id="PTHR45624">
    <property type="entry name" value="MITOCHONDRIAL BASIC AMINO ACIDS TRANSPORTER-RELATED"/>
    <property type="match status" value="1"/>
</dbReference>
<organism evidence="12 13">
    <name type="scientific">Heterobasidion irregulare (strain TC 32-1)</name>
    <dbReference type="NCBI Taxonomy" id="747525"/>
    <lineage>
        <taxon>Eukaryota</taxon>
        <taxon>Fungi</taxon>
        <taxon>Dikarya</taxon>
        <taxon>Basidiomycota</taxon>
        <taxon>Agaricomycotina</taxon>
        <taxon>Agaricomycetes</taxon>
        <taxon>Russulales</taxon>
        <taxon>Bondarzewiaceae</taxon>
        <taxon>Heterobasidion</taxon>
        <taxon>Heterobasidion annosum species complex</taxon>
    </lineage>
</organism>
<gene>
    <name evidence="12" type="ORF">HETIRDRAFT_434714</name>
</gene>
<keyword evidence="5" id="KW-0677">Repeat</keyword>
<keyword evidence="13" id="KW-1185">Reference proteome</keyword>
<dbReference type="GO" id="GO:1990575">
    <property type="term" value="P:mitochondrial L-ornithine transmembrane transport"/>
    <property type="evidence" value="ECO:0007669"/>
    <property type="project" value="TreeGrafter"/>
</dbReference>
<accession>W4K4Q6</accession>
<dbReference type="eggNOG" id="ENOG502SEE0">
    <property type="taxonomic scope" value="Eukaryota"/>
</dbReference>
<evidence type="ECO:0000256" key="3">
    <source>
        <dbReference type="ARBA" id="ARBA00022448"/>
    </source>
</evidence>
<keyword evidence="3 10" id="KW-0813">Transport</keyword>
<feature type="repeat" description="Solcar" evidence="9">
    <location>
        <begin position="223"/>
        <end position="330"/>
    </location>
</feature>
<evidence type="ECO:0000256" key="10">
    <source>
        <dbReference type="RuleBase" id="RU000488"/>
    </source>
</evidence>
<feature type="repeat" description="Solcar" evidence="9">
    <location>
        <begin position="6"/>
        <end position="108"/>
    </location>
</feature>
<dbReference type="GO" id="GO:0000064">
    <property type="term" value="F:L-ornithine transmembrane transporter activity"/>
    <property type="evidence" value="ECO:0007669"/>
    <property type="project" value="TreeGrafter"/>
</dbReference>
<dbReference type="RefSeq" id="XP_009547455.1">
    <property type="nucleotide sequence ID" value="XM_009549160.1"/>
</dbReference>
<sequence length="330" mass="36857">MPLLAGFSIITFLLFCVFLSLFLLVSVPLTGTLVRLRANYNPKGLQLDPEDGVQPHTGPVVTGFFTMMGRVRRLEGWAGLYKGLMPTLLSNVALMLFSVLFLDASPSSPRNHGVYNAPNTSPLGVVAYSAFLMFISLPVVIITYRAVTTPHRLPYLGPFYSLRILLTPTERRRPWILYLTPGLLPAEILHIVYVVLGLRTLRHLLLPALSGPEPPRPEDISTTKLLIYLVFVIMSTIILCPLEVIATRLAVQRNHASAEYNSVSQEEEEDVDDVADYYGAEEDVIGLRSEMDPYLGLVDCGKRILIEEGWRALYRGWWITLLFGSFGAFS</sequence>
<dbReference type="KEGG" id="hir:HETIRDRAFT_434714"/>
<dbReference type="InterPro" id="IPR050567">
    <property type="entry name" value="Mitochondrial_Carrier"/>
</dbReference>
<evidence type="ECO:0008006" key="14">
    <source>
        <dbReference type="Google" id="ProtNLM"/>
    </source>
</evidence>
<keyword evidence="4 9" id="KW-0812">Transmembrane</keyword>
<dbReference type="PROSITE" id="PS50920">
    <property type="entry name" value="SOLCAR"/>
    <property type="match status" value="2"/>
</dbReference>
<dbReference type="OrthoDB" id="21292at2759"/>
<evidence type="ECO:0000256" key="7">
    <source>
        <dbReference type="ARBA" id="ARBA00023128"/>
    </source>
</evidence>
<dbReference type="SUPFAM" id="SSF103506">
    <property type="entry name" value="Mitochondrial carrier"/>
    <property type="match status" value="2"/>
</dbReference>
<evidence type="ECO:0000256" key="6">
    <source>
        <dbReference type="ARBA" id="ARBA00022989"/>
    </source>
</evidence>
<protein>
    <recommendedName>
        <fullName evidence="14">Mitochondrial carrier protein</fullName>
    </recommendedName>
</protein>
<evidence type="ECO:0000256" key="1">
    <source>
        <dbReference type="ARBA" id="ARBA00004225"/>
    </source>
</evidence>
<dbReference type="InterPro" id="IPR023395">
    <property type="entry name" value="MCP_dom_sf"/>
</dbReference>
<dbReference type="GeneID" id="20674768"/>
<evidence type="ECO:0000256" key="2">
    <source>
        <dbReference type="ARBA" id="ARBA00006375"/>
    </source>
</evidence>
<evidence type="ECO:0000256" key="4">
    <source>
        <dbReference type="ARBA" id="ARBA00022692"/>
    </source>
</evidence>
<dbReference type="HOGENOM" id="CLU_044884_0_0_1"/>
<feature type="transmembrane region" description="Helical" evidence="11">
    <location>
        <begin position="225"/>
        <end position="246"/>
    </location>
</feature>
<proteinExistence type="inferred from homology"/>
<evidence type="ECO:0000256" key="9">
    <source>
        <dbReference type="PROSITE-ProRule" id="PRU00282"/>
    </source>
</evidence>
<dbReference type="EMBL" id="KI925459">
    <property type="protein sequence ID" value="ETW80744.1"/>
    <property type="molecule type" value="Genomic_DNA"/>
</dbReference>
<dbReference type="Gene3D" id="1.50.40.10">
    <property type="entry name" value="Mitochondrial carrier domain"/>
    <property type="match status" value="1"/>
</dbReference>
<keyword evidence="8 9" id="KW-0472">Membrane</keyword>
<feature type="transmembrane region" description="Helical" evidence="11">
    <location>
        <begin position="80"/>
        <end position="102"/>
    </location>
</feature>
<dbReference type="Pfam" id="PF00153">
    <property type="entry name" value="Mito_carr"/>
    <property type="match status" value="1"/>
</dbReference>
<dbReference type="InParanoid" id="W4K4Q6"/>
<feature type="transmembrane region" description="Helical" evidence="11">
    <location>
        <begin position="175"/>
        <end position="196"/>
    </location>
</feature>
<evidence type="ECO:0000256" key="8">
    <source>
        <dbReference type="ARBA" id="ARBA00023136"/>
    </source>
</evidence>
<evidence type="ECO:0000256" key="5">
    <source>
        <dbReference type="ARBA" id="ARBA00022737"/>
    </source>
</evidence>
<evidence type="ECO:0000256" key="11">
    <source>
        <dbReference type="SAM" id="Phobius"/>
    </source>
</evidence>
<name>W4K4Q6_HETIT</name>
<dbReference type="InterPro" id="IPR018108">
    <property type="entry name" value="MCP_transmembrane"/>
</dbReference>
<evidence type="ECO:0000313" key="13">
    <source>
        <dbReference type="Proteomes" id="UP000030671"/>
    </source>
</evidence>
<feature type="transmembrane region" description="Helical" evidence="11">
    <location>
        <begin position="122"/>
        <end position="144"/>
    </location>
</feature>
<dbReference type="GO" id="GO:0031966">
    <property type="term" value="C:mitochondrial membrane"/>
    <property type="evidence" value="ECO:0007669"/>
    <property type="project" value="UniProtKB-SubCell"/>
</dbReference>
<dbReference type="STRING" id="747525.W4K4Q6"/>
<keyword evidence="6 11" id="KW-1133">Transmembrane helix</keyword>